<dbReference type="GO" id="GO:0006897">
    <property type="term" value="P:endocytosis"/>
    <property type="evidence" value="ECO:0007669"/>
    <property type="project" value="InterPro"/>
</dbReference>
<evidence type="ECO:0000259" key="3">
    <source>
        <dbReference type="PROSITE" id="PS50179"/>
    </source>
</evidence>
<feature type="region of interest" description="Disordered" evidence="2">
    <location>
        <begin position="144"/>
        <end position="221"/>
    </location>
</feature>
<feature type="compositionally biased region" description="Polar residues" evidence="2">
    <location>
        <begin position="175"/>
        <end position="187"/>
    </location>
</feature>
<dbReference type="OrthoDB" id="10068368at2759"/>
<feature type="compositionally biased region" description="Polar residues" evidence="2">
    <location>
        <begin position="634"/>
        <end position="645"/>
    </location>
</feature>
<dbReference type="InterPro" id="IPR045007">
    <property type="entry name" value="LSB5"/>
</dbReference>
<dbReference type="InterPro" id="IPR008942">
    <property type="entry name" value="ENTH_VHS"/>
</dbReference>
<dbReference type="CDD" id="cd14232">
    <property type="entry name" value="GAT_LSB5"/>
    <property type="match status" value="1"/>
</dbReference>
<gene>
    <name evidence="4" type="ORF">D0863_10268</name>
</gene>
<feature type="compositionally biased region" description="Pro residues" evidence="2">
    <location>
        <begin position="366"/>
        <end position="385"/>
    </location>
</feature>
<dbReference type="SMART" id="SM00288">
    <property type="entry name" value="VHS"/>
    <property type="match status" value="1"/>
</dbReference>
<dbReference type="EMBL" id="QWIP01000439">
    <property type="protein sequence ID" value="RMY63809.1"/>
    <property type="molecule type" value="Genomic_DNA"/>
</dbReference>
<dbReference type="SUPFAM" id="SSF48464">
    <property type="entry name" value="ENTH/VHS domain"/>
    <property type="match status" value="1"/>
</dbReference>
<feature type="compositionally biased region" description="Polar residues" evidence="2">
    <location>
        <begin position="606"/>
        <end position="621"/>
    </location>
</feature>
<feature type="compositionally biased region" description="Polar residues" evidence="2">
    <location>
        <begin position="578"/>
        <end position="589"/>
    </location>
</feature>
<feature type="region of interest" description="Disordered" evidence="2">
    <location>
        <begin position="362"/>
        <end position="424"/>
    </location>
</feature>
<reference evidence="4 5" key="1">
    <citation type="journal article" date="2018" name="BMC Genomics">
        <title>Genomic evidence for intraspecific hybridization in a clonal and extremely halotolerant yeast.</title>
        <authorList>
            <person name="Gostincar C."/>
            <person name="Stajich J.E."/>
            <person name="Zupancic J."/>
            <person name="Zalar P."/>
            <person name="Gunde-Cimerman N."/>
        </authorList>
    </citation>
    <scope>NUCLEOTIDE SEQUENCE [LARGE SCALE GENOMIC DNA]</scope>
    <source>
        <strain evidence="4 5">EXF-2682</strain>
    </source>
</reference>
<feature type="compositionally biased region" description="Acidic residues" evidence="2">
    <location>
        <begin position="395"/>
        <end position="406"/>
    </location>
</feature>
<evidence type="ECO:0000256" key="1">
    <source>
        <dbReference type="ARBA" id="ARBA00011446"/>
    </source>
</evidence>
<dbReference type="GO" id="GO:0051666">
    <property type="term" value="P:actin cortical patch localization"/>
    <property type="evidence" value="ECO:0007669"/>
    <property type="project" value="TreeGrafter"/>
</dbReference>
<name>A0A3M7DHI9_HORWE</name>
<dbReference type="PROSITE" id="PS50179">
    <property type="entry name" value="VHS"/>
    <property type="match status" value="1"/>
</dbReference>
<dbReference type="PANTHER" id="PTHR47789">
    <property type="entry name" value="LAS SEVENTEEN-BINDING PROTEIN 5"/>
    <property type="match status" value="1"/>
</dbReference>
<dbReference type="InterPro" id="IPR002014">
    <property type="entry name" value="VHS_dom"/>
</dbReference>
<dbReference type="InterPro" id="IPR044103">
    <property type="entry name" value="GAT_LSB5"/>
</dbReference>
<feature type="region of interest" description="Disordered" evidence="2">
    <location>
        <begin position="578"/>
        <end position="650"/>
    </location>
</feature>
<dbReference type="GO" id="GO:0007034">
    <property type="term" value="P:vacuolar transport"/>
    <property type="evidence" value="ECO:0007669"/>
    <property type="project" value="UniProtKB-ARBA"/>
</dbReference>
<dbReference type="Proteomes" id="UP000269276">
    <property type="component" value="Unassembled WGS sequence"/>
</dbReference>
<dbReference type="Gene3D" id="1.25.40.90">
    <property type="match status" value="1"/>
</dbReference>
<proteinExistence type="predicted"/>
<dbReference type="PANTHER" id="PTHR47789:SF1">
    <property type="entry name" value="LAS SEVENTEEN-BINDING PROTEIN 5"/>
    <property type="match status" value="1"/>
</dbReference>
<sequence>MFGGPRKPYSAVTVQIDRLTSEQYEEEDFGGLIDLVEVIRIQASGPTEAARALRKKLKYGTTHRQIRALVILDGLMENGDSRFQRAFLDEPLLERLRIMAREDMVDPSAKKKCQVLFIQWANAYKNTPGLERIANLYKELPRSQRPMAARQKVVQDDHADSEPEARHSPSPAPTPSGSRSRATSSAQPPLVASAKNQPVTLTPASSALPSKHSKSKSKYSYGKPFNLAKEKDNMTNCIARASIASTNLLNGLQLANRETERVSQNREIVSRFETAKSLRRQILLYIQQVESDDWIGSLVNANDELVKALTAYEIMDRSIEDDSDSEWEQPPPEAQARPTQGSHSRHVSADTAAQLAGLSLAEENPPSKPARPAPASVPMPPPPSFPERSSRSEDAGEEDDDDDDPFGDSNAAPTPHQERPVDTSTLDLQCALARSGSQLEFEDRIVSWQRDTAYDGHGSAPASSIPNSDHDLRHSRSSPALFSLSHALRSPSSLDRESESRPLTARNLALGQGITLAEPEETPASRRGSSGLLKRLGRILNNYVTQPSKPIPLQHLPIRQATHATSLSELREIEVGQSASNLASPSPQQIPIAGGFPTAQEGPAPDSSQNSEANIPRNSLSLDEAPSTRDPLLDTNTSSQSNTGAPQLELSNLGDFTIRFSLEAQDGHESNWT</sequence>
<feature type="domain" description="VHS" evidence="3">
    <location>
        <begin position="19"/>
        <end position="148"/>
    </location>
</feature>
<dbReference type="SUPFAM" id="SSF89009">
    <property type="entry name" value="GAT-like domain"/>
    <property type="match status" value="1"/>
</dbReference>
<dbReference type="AlphaFoldDB" id="A0A3M7DHI9"/>
<dbReference type="GO" id="GO:0007015">
    <property type="term" value="P:actin filament organization"/>
    <property type="evidence" value="ECO:0007669"/>
    <property type="project" value="InterPro"/>
</dbReference>
<feature type="region of interest" description="Disordered" evidence="2">
    <location>
        <begin position="320"/>
        <end position="349"/>
    </location>
</feature>
<dbReference type="GO" id="GO:0035091">
    <property type="term" value="F:phosphatidylinositol binding"/>
    <property type="evidence" value="ECO:0007669"/>
    <property type="project" value="InterPro"/>
</dbReference>
<protein>
    <recommendedName>
        <fullName evidence="3">VHS domain-containing protein</fullName>
    </recommendedName>
</protein>
<dbReference type="CDD" id="cd16980">
    <property type="entry name" value="VHS_Lsb5"/>
    <property type="match status" value="1"/>
</dbReference>
<organism evidence="4 5">
    <name type="scientific">Hortaea werneckii</name>
    <name type="common">Black yeast</name>
    <name type="synonym">Cladosporium werneckii</name>
    <dbReference type="NCBI Taxonomy" id="91943"/>
    <lineage>
        <taxon>Eukaryota</taxon>
        <taxon>Fungi</taxon>
        <taxon>Dikarya</taxon>
        <taxon>Ascomycota</taxon>
        <taxon>Pezizomycotina</taxon>
        <taxon>Dothideomycetes</taxon>
        <taxon>Dothideomycetidae</taxon>
        <taxon>Mycosphaerellales</taxon>
        <taxon>Teratosphaeriaceae</taxon>
        <taxon>Hortaea</taxon>
    </lineage>
</organism>
<dbReference type="Pfam" id="PF00790">
    <property type="entry name" value="VHS"/>
    <property type="match status" value="1"/>
</dbReference>
<dbReference type="GO" id="GO:0043130">
    <property type="term" value="F:ubiquitin binding"/>
    <property type="evidence" value="ECO:0007669"/>
    <property type="project" value="InterPro"/>
</dbReference>
<evidence type="ECO:0000313" key="4">
    <source>
        <dbReference type="EMBL" id="RMY63809.1"/>
    </source>
</evidence>
<evidence type="ECO:0000256" key="2">
    <source>
        <dbReference type="SAM" id="MobiDB-lite"/>
    </source>
</evidence>
<feature type="compositionally biased region" description="Basic and acidic residues" evidence="2">
    <location>
        <begin position="153"/>
        <end position="167"/>
    </location>
</feature>
<accession>A0A3M7DHI9</accession>
<feature type="region of interest" description="Disordered" evidence="2">
    <location>
        <begin position="454"/>
        <end position="475"/>
    </location>
</feature>
<comment type="caution">
    <text evidence="4">The sequence shown here is derived from an EMBL/GenBank/DDBJ whole genome shotgun (WGS) entry which is preliminary data.</text>
</comment>
<comment type="subunit">
    <text evidence="1">Component of the ESCRT-0 complex composed of HSE1 and VPS27.</text>
</comment>
<dbReference type="GO" id="GO:0030479">
    <property type="term" value="C:actin cortical patch"/>
    <property type="evidence" value="ECO:0007669"/>
    <property type="project" value="TreeGrafter"/>
</dbReference>
<evidence type="ECO:0000313" key="5">
    <source>
        <dbReference type="Proteomes" id="UP000269276"/>
    </source>
</evidence>